<reference evidence="4" key="1">
    <citation type="submission" date="2011-05" db="EMBL/GenBank/DDBJ databases">
        <authorList>
            <person name="Richards S.R."/>
            <person name="Qu J."/>
            <person name="Jiang H."/>
            <person name="Jhangiani S.N."/>
            <person name="Agravi P."/>
            <person name="Goodspeed R."/>
            <person name="Gross S."/>
            <person name="Mandapat C."/>
            <person name="Jackson L."/>
            <person name="Mathew T."/>
            <person name="Pu L."/>
            <person name="Thornton R."/>
            <person name="Saada N."/>
            <person name="Wilczek-Boney K.B."/>
            <person name="Lee S."/>
            <person name="Kovar C."/>
            <person name="Wu Y."/>
            <person name="Scherer S.E."/>
            <person name="Worley K.C."/>
            <person name="Muzny D.M."/>
            <person name="Gibbs R."/>
        </authorList>
    </citation>
    <scope>NUCLEOTIDE SEQUENCE</scope>
    <source>
        <strain evidence="4">Brora</strain>
    </source>
</reference>
<dbReference type="EMBL" id="AFFK01015181">
    <property type="status" value="NOT_ANNOTATED_CDS"/>
    <property type="molecule type" value="Genomic_DNA"/>
</dbReference>
<dbReference type="OMA" id="PTQQIER"/>
<keyword evidence="4" id="KW-1185">Reference proteome</keyword>
<keyword evidence="1" id="KW-0812">Transmembrane</keyword>
<evidence type="ECO:0000259" key="2">
    <source>
        <dbReference type="Pfam" id="PF01757"/>
    </source>
</evidence>
<evidence type="ECO:0000256" key="1">
    <source>
        <dbReference type="SAM" id="Phobius"/>
    </source>
</evidence>
<dbReference type="eggNOG" id="KOG3700">
    <property type="taxonomic scope" value="Eukaryota"/>
</dbReference>
<feature type="transmembrane region" description="Helical" evidence="1">
    <location>
        <begin position="273"/>
        <end position="298"/>
    </location>
</feature>
<feature type="transmembrane region" description="Helical" evidence="1">
    <location>
        <begin position="108"/>
        <end position="137"/>
    </location>
</feature>
<dbReference type="PhylomeDB" id="T1IKA9"/>
<dbReference type="PANTHER" id="PTHR11161">
    <property type="entry name" value="O-ACYLTRANSFERASE"/>
    <property type="match status" value="1"/>
</dbReference>
<feature type="transmembrane region" description="Helical" evidence="1">
    <location>
        <begin position="319"/>
        <end position="338"/>
    </location>
</feature>
<keyword evidence="1" id="KW-0472">Membrane</keyword>
<evidence type="ECO:0000313" key="3">
    <source>
        <dbReference type="EnsemblMetazoa" id="SMAR001351-PA"/>
    </source>
</evidence>
<dbReference type="AlphaFoldDB" id="T1IKA9"/>
<feature type="transmembrane region" description="Helical" evidence="1">
    <location>
        <begin position="248"/>
        <end position="267"/>
    </location>
</feature>
<feature type="transmembrane region" description="Helical" evidence="1">
    <location>
        <begin position="350"/>
        <end position="370"/>
    </location>
</feature>
<feature type="transmembrane region" description="Helical" evidence="1">
    <location>
        <begin position="220"/>
        <end position="241"/>
    </location>
</feature>
<name>T1IKA9_STRMM</name>
<feature type="transmembrane region" description="Helical" evidence="1">
    <location>
        <begin position="157"/>
        <end position="176"/>
    </location>
</feature>
<keyword evidence="1" id="KW-1133">Transmembrane helix</keyword>
<proteinExistence type="predicted"/>
<organism evidence="3 4">
    <name type="scientific">Strigamia maritima</name>
    <name type="common">European centipede</name>
    <name type="synonym">Geophilus maritimus</name>
    <dbReference type="NCBI Taxonomy" id="126957"/>
    <lineage>
        <taxon>Eukaryota</taxon>
        <taxon>Metazoa</taxon>
        <taxon>Ecdysozoa</taxon>
        <taxon>Arthropoda</taxon>
        <taxon>Myriapoda</taxon>
        <taxon>Chilopoda</taxon>
        <taxon>Pleurostigmophora</taxon>
        <taxon>Geophilomorpha</taxon>
        <taxon>Linotaeniidae</taxon>
        <taxon>Strigamia</taxon>
    </lineage>
</organism>
<dbReference type="PANTHER" id="PTHR11161:SF0">
    <property type="entry name" value="O-ACYLTRANSFERASE LIKE PROTEIN"/>
    <property type="match status" value="1"/>
</dbReference>
<sequence>MEKSTSKRNWIFTINNRTTAASNISLSEEEQQQTFPQDEEGLVVKAIFAFSIRRNFYKLFRNENLKSNVGCINGIRVLSMIWIIFTQTIIVGAFMADNLLTVLDVASTIIFEIVVNSVLAVETFFFLSGLFVSYVFFMHREENNGRTSWFKFYLYRYLRLTPLYFLFIFVIDNGLIKYLTNGPFWPPNGFEGNNCNNNWWWNILFINNFMPSKHMCLEHSWFLANLMQFSFLSPVILILLARYFRVGLFVSAPYVIGILFGLLLYRAKYQQQLNIWMVFLGWTLTAAIGFGEVFRLILESNEHIGPLTAALYYAFSRTLWSLMLCWIIFACSNGYGAFANFTLSLPFWQPLSRLTYSAYLVHVLVIHVVFEGANVPTHFSYVFMIYFAVLNAAVVYMVSVPISLVFEMPFLELLKLRPKSKADLKP</sequence>
<dbReference type="GO" id="GO:0016747">
    <property type="term" value="F:acyltransferase activity, transferring groups other than amino-acyl groups"/>
    <property type="evidence" value="ECO:0007669"/>
    <property type="project" value="InterPro"/>
</dbReference>
<feature type="transmembrane region" description="Helical" evidence="1">
    <location>
        <begin position="382"/>
        <end position="406"/>
    </location>
</feature>
<accession>T1IKA9</accession>
<dbReference type="Pfam" id="PF01757">
    <property type="entry name" value="Acyl_transf_3"/>
    <property type="match status" value="1"/>
</dbReference>
<feature type="domain" description="Acyltransferase 3" evidence="2">
    <location>
        <begin position="71"/>
        <end position="249"/>
    </location>
</feature>
<dbReference type="HOGENOM" id="CLU_007874_0_3_1"/>
<reference evidence="3" key="2">
    <citation type="submission" date="2015-02" db="UniProtKB">
        <authorList>
            <consortium name="EnsemblMetazoa"/>
        </authorList>
    </citation>
    <scope>IDENTIFICATION</scope>
</reference>
<dbReference type="Proteomes" id="UP000014500">
    <property type="component" value="Unassembled WGS sequence"/>
</dbReference>
<feature type="transmembrane region" description="Helical" evidence="1">
    <location>
        <begin position="75"/>
        <end position="96"/>
    </location>
</feature>
<dbReference type="InterPro" id="IPR002656">
    <property type="entry name" value="Acyl_transf_3_dom"/>
</dbReference>
<protein>
    <recommendedName>
        <fullName evidence="2">Acyltransferase 3 domain-containing protein</fullName>
    </recommendedName>
</protein>
<dbReference type="EnsemblMetazoa" id="SMAR001351-RA">
    <property type="protein sequence ID" value="SMAR001351-PA"/>
    <property type="gene ID" value="SMAR001351"/>
</dbReference>
<evidence type="ECO:0000313" key="4">
    <source>
        <dbReference type="Proteomes" id="UP000014500"/>
    </source>
</evidence>
<dbReference type="InterPro" id="IPR052728">
    <property type="entry name" value="O2_lipid_transport_reg"/>
</dbReference>